<evidence type="ECO:0000256" key="1">
    <source>
        <dbReference type="ARBA" id="ARBA00006599"/>
    </source>
</evidence>
<dbReference type="InterPro" id="IPR008461">
    <property type="entry name" value="CrtY"/>
</dbReference>
<proteinExistence type="inferred from homology"/>
<dbReference type="NCBIfam" id="TIGR01789">
    <property type="entry name" value="lycopene_cycl"/>
    <property type="match status" value="1"/>
</dbReference>
<protein>
    <submittedName>
        <fullName evidence="2">Lycopene beta-cyclase CrtY</fullName>
        <ecNumber evidence="2">5.5.1.19</ecNumber>
    </submittedName>
</protein>
<dbReference type="InterPro" id="IPR036188">
    <property type="entry name" value="FAD/NAD-bd_sf"/>
</dbReference>
<dbReference type="Proteomes" id="UP001597521">
    <property type="component" value="Unassembled WGS sequence"/>
</dbReference>
<organism evidence="2 3">
    <name type="scientific">Devosia albogilva</name>
    <dbReference type="NCBI Taxonomy" id="429726"/>
    <lineage>
        <taxon>Bacteria</taxon>
        <taxon>Pseudomonadati</taxon>
        <taxon>Pseudomonadota</taxon>
        <taxon>Alphaproteobacteria</taxon>
        <taxon>Hyphomicrobiales</taxon>
        <taxon>Devosiaceae</taxon>
        <taxon>Devosia</taxon>
    </lineage>
</organism>
<dbReference type="RefSeq" id="WP_386835578.1">
    <property type="nucleotide sequence ID" value="NZ_JBHUNP010000001.1"/>
</dbReference>
<evidence type="ECO:0000313" key="2">
    <source>
        <dbReference type="EMBL" id="MFD2647095.1"/>
    </source>
</evidence>
<keyword evidence="2" id="KW-0413">Isomerase</keyword>
<dbReference type="GO" id="GO:0016853">
    <property type="term" value="F:isomerase activity"/>
    <property type="evidence" value="ECO:0007669"/>
    <property type="project" value="UniProtKB-KW"/>
</dbReference>
<accession>A0ABW5QH56</accession>
<evidence type="ECO:0000313" key="3">
    <source>
        <dbReference type="Proteomes" id="UP001597521"/>
    </source>
</evidence>
<comment type="similarity">
    <text evidence="1">Belongs to the lycopene cyclase family.</text>
</comment>
<dbReference type="EC" id="5.5.1.19" evidence="2"/>
<gene>
    <name evidence="2" type="primary">crtY</name>
    <name evidence="2" type="ORF">ACFSX5_04700</name>
</gene>
<dbReference type="Pfam" id="PF05834">
    <property type="entry name" value="Lycopene_cycl"/>
    <property type="match status" value="1"/>
</dbReference>
<dbReference type="NCBIfam" id="TIGR01790">
    <property type="entry name" value="carotene-cycl"/>
    <property type="match status" value="1"/>
</dbReference>
<sequence>MAGGGLAAALIARRLSLHSNDRVLILEAAPEPFGEHTWSFHLHDVGEDDLPWLIPMMAYQWPGQAVRFRNYRRDLSSGYATLTSASVRESMKQLRNVEIRCGVRVESVGSDRVWLSNGETLDANCVIDARGYRSSSALVLGYQKFVGLEVETSAPHGVHNPVIMDASVDQHDGYRFVYLLPFSQTRILIEDTRYADGEALDDAALERDIHGYAAHQGWSISRVVRRERGVLPISLAHDADRFWAEVPPDVPQAGMRAALFHPTTGYSLPEAVRVANLVAEAWPIGSAALAGKLREHAVRRHREQRFYRLLNRMLFLAAAPHRRHLVLQRFYRLPEPLIERFYAGRTTWADMARILVGKPPVPVHRALACLRERPLFTPERS</sequence>
<dbReference type="SUPFAM" id="SSF51905">
    <property type="entry name" value="FAD/NAD(P)-binding domain"/>
    <property type="match status" value="1"/>
</dbReference>
<comment type="caution">
    <text evidence="2">The sequence shown here is derived from an EMBL/GenBank/DDBJ whole genome shotgun (WGS) entry which is preliminary data.</text>
</comment>
<reference evidence="3" key="1">
    <citation type="journal article" date="2019" name="Int. J. Syst. Evol. Microbiol.">
        <title>The Global Catalogue of Microorganisms (GCM) 10K type strain sequencing project: providing services to taxonomists for standard genome sequencing and annotation.</title>
        <authorList>
            <consortium name="The Broad Institute Genomics Platform"/>
            <consortium name="The Broad Institute Genome Sequencing Center for Infectious Disease"/>
            <person name="Wu L."/>
            <person name="Ma J."/>
        </authorList>
    </citation>
    <scope>NUCLEOTIDE SEQUENCE [LARGE SCALE GENOMIC DNA]</scope>
    <source>
        <strain evidence="3">CCM 7427</strain>
    </source>
</reference>
<dbReference type="InterPro" id="IPR010108">
    <property type="entry name" value="Lycopene_cyclase_b/e"/>
</dbReference>
<name>A0ABW5QH56_9HYPH</name>
<dbReference type="EMBL" id="JBHUNP010000001">
    <property type="protein sequence ID" value="MFD2647095.1"/>
    <property type="molecule type" value="Genomic_DNA"/>
</dbReference>
<keyword evidence="3" id="KW-1185">Reference proteome</keyword>